<dbReference type="EMBL" id="BAABJY010000002">
    <property type="protein sequence ID" value="GAA4869379.1"/>
    <property type="molecule type" value="Genomic_DNA"/>
</dbReference>
<dbReference type="Pfam" id="PF10005">
    <property type="entry name" value="Zn_ribbon_DZR_6"/>
    <property type="match status" value="1"/>
</dbReference>
<dbReference type="InterPro" id="IPR031321">
    <property type="entry name" value="UCP012641"/>
</dbReference>
<protein>
    <submittedName>
        <fullName evidence="2">Zinc-binding peptidase</fullName>
    </submittedName>
</protein>
<feature type="domain" description="Zinc-ribbon" evidence="1">
    <location>
        <begin position="4"/>
        <end position="97"/>
    </location>
</feature>
<dbReference type="Pfam" id="PF15887">
    <property type="entry name" value="Peptidase_Mx"/>
    <property type="match status" value="1"/>
</dbReference>
<reference evidence="3" key="1">
    <citation type="journal article" date="2019" name="Int. J. Syst. Evol. Microbiol.">
        <title>The Global Catalogue of Microorganisms (GCM) 10K type strain sequencing project: providing services to taxonomists for standard genome sequencing and annotation.</title>
        <authorList>
            <consortium name="The Broad Institute Genomics Platform"/>
            <consortium name="The Broad Institute Genome Sequencing Center for Infectious Disease"/>
            <person name="Wu L."/>
            <person name="Ma J."/>
        </authorList>
    </citation>
    <scope>NUCLEOTIDE SEQUENCE [LARGE SCALE GENOMIC DNA]</scope>
    <source>
        <strain evidence="3">JCM 18392</strain>
    </source>
</reference>
<evidence type="ECO:0000313" key="2">
    <source>
        <dbReference type="EMBL" id="GAA4869379.1"/>
    </source>
</evidence>
<name>A0ABP9E510_9GAMM</name>
<dbReference type="InterPro" id="IPR011201">
    <property type="entry name" value="Zinc-ribbon_6_bact"/>
</dbReference>
<dbReference type="Gene3D" id="3.40.390.70">
    <property type="match status" value="1"/>
</dbReference>
<keyword evidence="3" id="KW-1185">Reference proteome</keyword>
<dbReference type="PIRSF" id="PIRSF012641">
    <property type="entry name" value="UCP012641"/>
    <property type="match status" value="1"/>
</dbReference>
<sequence length="365" mass="42196">MKTFHCTRCNHQVFFENVSCERCGHVLGYHEDAGEVSAFEQDDDGAWRCIGEHASTRRYRQCRNYAVERVCNRMIPSDDPHHLCRSCQLTTIIPSLASGRNRSYWYKLERAKRRLLYTLDMLDLPVVSRREEPGTGLAFEFLEYFSGGPPVHTGHSDGLITINIAEADDAHRASTRVQMEERYRTLLGHFRHEIGHYYFMRLMEDSPMLPQCRELFGDDELDYGEALQRHYEQGPPDDWQASYVSAYATMHPYEDWAETWAHYLHMVDTLETAAACGMALTPEHPEEPAMPAEPLDIETQRFRDMIARWFPLTYAMNSLNRSMGTRDSYPFTLTPPVVRKLRFIHHVIRTQGQAQSPIVLSASPA</sequence>
<dbReference type="Proteomes" id="UP001501323">
    <property type="component" value="Unassembled WGS sequence"/>
</dbReference>
<comment type="caution">
    <text evidence="2">The sequence shown here is derived from an EMBL/GenBank/DDBJ whole genome shotgun (WGS) entry which is preliminary data.</text>
</comment>
<gene>
    <name evidence="2" type="ORF">GCM10023332_22440</name>
</gene>
<evidence type="ECO:0000313" key="3">
    <source>
        <dbReference type="Proteomes" id="UP001501323"/>
    </source>
</evidence>
<organism evidence="2 3">
    <name type="scientific">Luteimonas vadosa</name>
    <dbReference type="NCBI Taxonomy" id="1165507"/>
    <lineage>
        <taxon>Bacteria</taxon>
        <taxon>Pseudomonadati</taxon>
        <taxon>Pseudomonadota</taxon>
        <taxon>Gammaproteobacteria</taxon>
        <taxon>Lysobacterales</taxon>
        <taxon>Lysobacteraceae</taxon>
        <taxon>Luteimonas</taxon>
    </lineage>
</organism>
<dbReference type="RefSeq" id="WP_345295573.1">
    <property type="nucleotide sequence ID" value="NZ_BAABJY010000002.1"/>
</dbReference>
<evidence type="ECO:0000259" key="1">
    <source>
        <dbReference type="Pfam" id="PF10005"/>
    </source>
</evidence>
<accession>A0ABP9E510</accession>
<proteinExistence type="predicted"/>